<feature type="transmembrane region" description="Helical" evidence="2">
    <location>
        <begin position="83"/>
        <end position="105"/>
    </location>
</feature>
<keyword evidence="2" id="KW-1133">Transmembrane helix</keyword>
<evidence type="ECO:0000259" key="3">
    <source>
        <dbReference type="Pfam" id="PF13828"/>
    </source>
</evidence>
<accession>A0A543PJK9</accession>
<dbReference type="OrthoDB" id="4939437at2"/>
<feature type="transmembrane region" description="Helical" evidence="2">
    <location>
        <begin position="54"/>
        <end position="71"/>
    </location>
</feature>
<sequence length="282" mass="29386">MSYPPQAPYQQYDPPSYGPPSGPPPKRGAGLAIASMVLGIIALLLSWIPIINNVAAVIAVVGLGLGIPALIRARRGTHNGTGMAITGLVTSVLAIVLVILTQMLFVKAIEEVEQSINEGLAEAEVAPVDPGAEEATADEATAQTPEVVPLGVPAQVGDYQVTLDAIELNANETVAGANEFNEPPTGQYVITQLTVTYVGADEGMPGFDLTAIFHGTDSRQYSDSECSALLPDDGIDAPTLNSGGSDTFQFCMDVPPAAIEGGQLSIEPTMSFDDERVFYAIG</sequence>
<proteinExistence type="predicted"/>
<feature type="region of interest" description="Disordered" evidence="1">
    <location>
        <begin position="1"/>
        <end position="24"/>
    </location>
</feature>
<protein>
    <submittedName>
        <fullName evidence="4">Uncharacterized protein DUF4190</fullName>
    </submittedName>
</protein>
<evidence type="ECO:0000313" key="4">
    <source>
        <dbReference type="EMBL" id="TQN44249.1"/>
    </source>
</evidence>
<dbReference type="Pfam" id="PF13828">
    <property type="entry name" value="DUF4190"/>
    <property type="match status" value="1"/>
</dbReference>
<dbReference type="RefSeq" id="WP_142026686.1">
    <property type="nucleotide sequence ID" value="NZ_VFQE01000001.1"/>
</dbReference>
<name>A0A543PJK9_9ACTN</name>
<dbReference type="InterPro" id="IPR025241">
    <property type="entry name" value="DUF4190"/>
</dbReference>
<keyword evidence="2" id="KW-0472">Membrane</keyword>
<keyword evidence="5" id="KW-1185">Reference proteome</keyword>
<feature type="transmembrane region" description="Helical" evidence="2">
    <location>
        <begin position="29"/>
        <end position="48"/>
    </location>
</feature>
<gene>
    <name evidence="4" type="ORF">FHU33_3745</name>
</gene>
<organism evidence="4 5">
    <name type="scientific">Blastococcus colisei</name>
    <dbReference type="NCBI Taxonomy" id="1564162"/>
    <lineage>
        <taxon>Bacteria</taxon>
        <taxon>Bacillati</taxon>
        <taxon>Actinomycetota</taxon>
        <taxon>Actinomycetes</taxon>
        <taxon>Geodermatophilales</taxon>
        <taxon>Geodermatophilaceae</taxon>
        <taxon>Blastococcus</taxon>
    </lineage>
</organism>
<dbReference type="Proteomes" id="UP000319865">
    <property type="component" value="Unassembled WGS sequence"/>
</dbReference>
<dbReference type="EMBL" id="VFQE01000001">
    <property type="protein sequence ID" value="TQN44249.1"/>
    <property type="molecule type" value="Genomic_DNA"/>
</dbReference>
<evidence type="ECO:0000256" key="1">
    <source>
        <dbReference type="SAM" id="MobiDB-lite"/>
    </source>
</evidence>
<evidence type="ECO:0000313" key="5">
    <source>
        <dbReference type="Proteomes" id="UP000319865"/>
    </source>
</evidence>
<keyword evidence="2" id="KW-0812">Transmembrane</keyword>
<reference evidence="4 5" key="1">
    <citation type="submission" date="2019-06" db="EMBL/GenBank/DDBJ databases">
        <title>Sequencing the genomes of 1000 actinobacteria strains.</title>
        <authorList>
            <person name="Klenk H.-P."/>
        </authorList>
    </citation>
    <scope>NUCLEOTIDE SEQUENCE [LARGE SCALE GENOMIC DNA]</scope>
    <source>
        <strain evidence="4 5">DSM 46837</strain>
    </source>
</reference>
<dbReference type="AlphaFoldDB" id="A0A543PJK9"/>
<feature type="domain" description="DUF4190" evidence="3">
    <location>
        <begin position="31"/>
        <end position="100"/>
    </location>
</feature>
<feature type="compositionally biased region" description="Low complexity" evidence="1">
    <location>
        <begin position="1"/>
        <end position="15"/>
    </location>
</feature>
<comment type="caution">
    <text evidence="4">The sequence shown here is derived from an EMBL/GenBank/DDBJ whole genome shotgun (WGS) entry which is preliminary data.</text>
</comment>
<evidence type="ECO:0000256" key="2">
    <source>
        <dbReference type="SAM" id="Phobius"/>
    </source>
</evidence>